<accession>A0A6C0HGG2</accession>
<dbReference type="Pfam" id="PF05045">
    <property type="entry name" value="RgpF"/>
    <property type="match status" value="1"/>
</dbReference>
<evidence type="ECO:0000313" key="1">
    <source>
        <dbReference type="EMBL" id="QHT79569.1"/>
    </source>
</evidence>
<dbReference type="InterPro" id="IPR007739">
    <property type="entry name" value="RgpF"/>
</dbReference>
<dbReference type="AlphaFoldDB" id="A0A6C0HGG2"/>
<protein>
    <recommendedName>
        <fullName evidence="2">Glycosyltransferase</fullName>
    </recommendedName>
</protein>
<evidence type="ECO:0008006" key="2">
    <source>
        <dbReference type="Google" id="ProtNLM"/>
    </source>
</evidence>
<proteinExistence type="predicted"/>
<organism evidence="1">
    <name type="scientific">viral metagenome</name>
    <dbReference type="NCBI Taxonomy" id="1070528"/>
    <lineage>
        <taxon>unclassified sequences</taxon>
        <taxon>metagenomes</taxon>
        <taxon>organismal metagenomes</taxon>
    </lineage>
</organism>
<dbReference type="EMBL" id="MN739950">
    <property type="protein sequence ID" value="QHT79569.1"/>
    <property type="molecule type" value="Genomic_DNA"/>
</dbReference>
<name>A0A6C0HGG2_9ZZZZ</name>
<sequence length="236" mass="27861">MKTLVLYVFHEYNSRVEMFIKNAIFFDENIDFIVISNNKNNKFTVPPYVKILPRDNIGYDFGGWSDALLTDNLYMNYEKFIIVNSSVIGPFLPPEFKGKWTDIFLNGLKNNIKLFGCTINTCNDPINKSHIQNYVCAMDKITLEYLIKCEIFSMTNYAKTYNEAVWNKEVLMSRKILENGWNIGCLLSYYKDVDFTFTTKRPNQYVNPFLNDIMYPKYMNKLWNAYELVFIKGNRQ</sequence>
<reference evidence="1" key="1">
    <citation type="journal article" date="2020" name="Nature">
        <title>Giant virus diversity and host interactions through global metagenomics.</title>
        <authorList>
            <person name="Schulz F."/>
            <person name="Roux S."/>
            <person name="Paez-Espino D."/>
            <person name="Jungbluth S."/>
            <person name="Walsh D.A."/>
            <person name="Denef V.J."/>
            <person name="McMahon K.D."/>
            <person name="Konstantinidis K.T."/>
            <person name="Eloe-Fadrosh E.A."/>
            <person name="Kyrpides N.C."/>
            <person name="Woyke T."/>
        </authorList>
    </citation>
    <scope>NUCLEOTIDE SEQUENCE</scope>
    <source>
        <strain evidence="1">GVMAG-M-3300023184-101</strain>
    </source>
</reference>